<evidence type="ECO:0000256" key="2">
    <source>
        <dbReference type="ARBA" id="ARBA00022741"/>
    </source>
</evidence>
<dbReference type="EMBL" id="QLYX01000007">
    <property type="protein sequence ID" value="RAY13999.1"/>
    <property type="molecule type" value="Genomic_DNA"/>
</dbReference>
<organism evidence="6 7">
    <name type="scientific">Actinomadura craniellae</name>
    <dbReference type="NCBI Taxonomy" id="2231787"/>
    <lineage>
        <taxon>Bacteria</taxon>
        <taxon>Bacillati</taxon>
        <taxon>Actinomycetota</taxon>
        <taxon>Actinomycetes</taxon>
        <taxon>Streptosporangiales</taxon>
        <taxon>Thermomonosporaceae</taxon>
        <taxon>Actinomadura</taxon>
    </lineage>
</organism>
<evidence type="ECO:0000259" key="5">
    <source>
        <dbReference type="PROSITE" id="PS50893"/>
    </source>
</evidence>
<reference evidence="6 7" key="1">
    <citation type="submission" date="2018-06" db="EMBL/GenBank/DDBJ databases">
        <title>Actinomadura craniellae sp. nov. isolated from marine sponge Craniella sp.</title>
        <authorList>
            <person name="Li L."/>
            <person name="Xu Q.H."/>
            <person name="Lin H.W."/>
            <person name="Lu Y.H."/>
        </authorList>
    </citation>
    <scope>NUCLEOTIDE SEQUENCE [LARGE SCALE GENOMIC DNA]</scope>
    <source>
        <strain evidence="6 7">LHW63021</strain>
    </source>
</reference>
<dbReference type="Gene3D" id="2.40.50.140">
    <property type="entry name" value="Nucleic acid-binding proteins"/>
    <property type="match status" value="1"/>
</dbReference>
<dbReference type="RefSeq" id="WP_111868844.1">
    <property type="nucleotide sequence ID" value="NZ_QLYX01000007.1"/>
</dbReference>
<evidence type="ECO:0000256" key="1">
    <source>
        <dbReference type="ARBA" id="ARBA00022448"/>
    </source>
</evidence>
<dbReference type="PANTHER" id="PTHR43875">
    <property type="entry name" value="MALTODEXTRIN IMPORT ATP-BINDING PROTEIN MSMX"/>
    <property type="match status" value="1"/>
</dbReference>
<dbReference type="PANTHER" id="PTHR43875:SF1">
    <property type="entry name" value="OSMOPROTECTIVE COMPOUNDS UPTAKE ATP-BINDING PROTEIN GGTA"/>
    <property type="match status" value="1"/>
</dbReference>
<dbReference type="Gene3D" id="3.40.50.300">
    <property type="entry name" value="P-loop containing nucleotide triphosphate hydrolases"/>
    <property type="match status" value="1"/>
</dbReference>
<dbReference type="SMART" id="SM00382">
    <property type="entry name" value="AAA"/>
    <property type="match status" value="1"/>
</dbReference>
<protein>
    <submittedName>
        <fullName evidence="6">ABC transporter ATP-binding protein</fullName>
    </submittedName>
</protein>
<dbReference type="GO" id="GO:0140359">
    <property type="term" value="F:ABC-type transporter activity"/>
    <property type="evidence" value="ECO:0007669"/>
    <property type="project" value="InterPro"/>
</dbReference>
<dbReference type="GO" id="GO:0055052">
    <property type="term" value="C:ATP-binding cassette (ABC) transporter complex, substrate-binding subunit-containing"/>
    <property type="evidence" value="ECO:0007669"/>
    <property type="project" value="TreeGrafter"/>
</dbReference>
<dbReference type="OrthoDB" id="7838608at2"/>
<dbReference type="PROSITE" id="PS50893">
    <property type="entry name" value="ABC_TRANSPORTER_2"/>
    <property type="match status" value="1"/>
</dbReference>
<dbReference type="InterPro" id="IPR040582">
    <property type="entry name" value="OB_MalK-like"/>
</dbReference>
<dbReference type="SUPFAM" id="SSF52540">
    <property type="entry name" value="P-loop containing nucleoside triphosphate hydrolases"/>
    <property type="match status" value="1"/>
</dbReference>
<proteinExistence type="predicted"/>
<dbReference type="InterPro" id="IPR003593">
    <property type="entry name" value="AAA+_ATPase"/>
</dbReference>
<dbReference type="NCBIfam" id="NF008653">
    <property type="entry name" value="PRK11650.1"/>
    <property type="match status" value="1"/>
</dbReference>
<evidence type="ECO:0000313" key="6">
    <source>
        <dbReference type="EMBL" id="RAY13999.1"/>
    </source>
</evidence>
<keyword evidence="1" id="KW-0813">Transport</keyword>
<dbReference type="GO" id="GO:0008643">
    <property type="term" value="P:carbohydrate transport"/>
    <property type="evidence" value="ECO:0007669"/>
    <property type="project" value="InterPro"/>
</dbReference>
<evidence type="ECO:0000256" key="4">
    <source>
        <dbReference type="SAM" id="MobiDB-lite"/>
    </source>
</evidence>
<dbReference type="AlphaFoldDB" id="A0A365H4L9"/>
<dbReference type="GO" id="GO:0005524">
    <property type="term" value="F:ATP binding"/>
    <property type="evidence" value="ECO:0007669"/>
    <property type="project" value="UniProtKB-KW"/>
</dbReference>
<dbReference type="InterPro" id="IPR003439">
    <property type="entry name" value="ABC_transporter-like_ATP-bd"/>
</dbReference>
<dbReference type="InterPro" id="IPR012340">
    <property type="entry name" value="NA-bd_OB-fold"/>
</dbReference>
<accession>A0A365H4L9</accession>
<dbReference type="InterPro" id="IPR015855">
    <property type="entry name" value="ABC_transpr_MalK-like"/>
</dbReference>
<keyword evidence="3 6" id="KW-0067">ATP-binding</keyword>
<dbReference type="Pfam" id="PF17912">
    <property type="entry name" value="OB_MalK"/>
    <property type="match status" value="1"/>
</dbReference>
<dbReference type="Gene3D" id="2.40.50.100">
    <property type="match status" value="1"/>
</dbReference>
<keyword evidence="2" id="KW-0547">Nucleotide-binding</keyword>
<dbReference type="GO" id="GO:0016887">
    <property type="term" value="F:ATP hydrolysis activity"/>
    <property type="evidence" value="ECO:0007669"/>
    <property type="project" value="InterPro"/>
</dbReference>
<gene>
    <name evidence="6" type="ORF">DPM19_17075</name>
</gene>
<dbReference type="InterPro" id="IPR027417">
    <property type="entry name" value="P-loop_NTPase"/>
</dbReference>
<evidence type="ECO:0000313" key="7">
    <source>
        <dbReference type="Proteomes" id="UP000251891"/>
    </source>
</evidence>
<dbReference type="InterPro" id="IPR008995">
    <property type="entry name" value="Mo/tungstate-bd_C_term_dom"/>
</dbReference>
<dbReference type="CDD" id="cd03301">
    <property type="entry name" value="ABC_MalK_N"/>
    <property type="match status" value="1"/>
</dbReference>
<dbReference type="PROSITE" id="PS00211">
    <property type="entry name" value="ABC_TRANSPORTER_1"/>
    <property type="match status" value="1"/>
</dbReference>
<dbReference type="InterPro" id="IPR017871">
    <property type="entry name" value="ABC_transporter-like_CS"/>
</dbReference>
<dbReference type="InterPro" id="IPR047641">
    <property type="entry name" value="ABC_transpr_MalK/UgpC-like"/>
</dbReference>
<keyword evidence="7" id="KW-1185">Reference proteome</keyword>
<name>A0A365H4L9_9ACTN</name>
<sequence length="418" mass="45049">MAGITLRDVDKVYTGGVKAVDGLNLEIREGEFMVLVGPSGCGKSTALRMIAGLEEISAGTISIGDRVVNDLAPKDRDIAMVFQNYALYPHMTVEQNLSFGLRLRGTAKGEIRERVREAARMLGLEPYLRRKPAALSGGQRQRVAMGRAIVREPQAFLMDEPLSNLDAKLRVSMRSSLNQLHDRLRVTTVYVTHDQVEAMTLGDRVCVLRDGRLQQVDTPQRLFDHPVNLFVAGFIGSPSMNFVTAGLDRGDGGARVTFAGYELPVPDALFTARPGLEDRLGGEVVLGIRPSDFEDAAHAKPDWPVLGATANVIEELGSEINVIFGIDAPPVEHHDTAALAQEAGDEEDVAALPLSDHRTLWTARVNARSDVRPGQPIDLAVDAHALHFFDPTTGLAIGHPDAPAAGSTDPAPATKVPA</sequence>
<dbReference type="FunFam" id="3.40.50.300:FF:000042">
    <property type="entry name" value="Maltose/maltodextrin ABC transporter, ATP-binding protein"/>
    <property type="match status" value="1"/>
</dbReference>
<comment type="caution">
    <text evidence="6">The sequence shown here is derived from an EMBL/GenBank/DDBJ whole genome shotgun (WGS) entry which is preliminary data.</text>
</comment>
<evidence type="ECO:0000256" key="3">
    <source>
        <dbReference type="ARBA" id="ARBA00022840"/>
    </source>
</evidence>
<feature type="region of interest" description="Disordered" evidence="4">
    <location>
        <begin position="399"/>
        <end position="418"/>
    </location>
</feature>
<dbReference type="Pfam" id="PF00005">
    <property type="entry name" value="ABC_tran"/>
    <property type="match status" value="1"/>
</dbReference>
<feature type="domain" description="ABC transporter" evidence="5">
    <location>
        <begin position="4"/>
        <end position="235"/>
    </location>
</feature>
<dbReference type="SUPFAM" id="SSF50331">
    <property type="entry name" value="MOP-like"/>
    <property type="match status" value="1"/>
</dbReference>
<dbReference type="Proteomes" id="UP000251891">
    <property type="component" value="Unassembled WGS sequence"/>
</dbReference>